<organism evidence="2 3">
    <name type="scientific">Mizuhopecten yessoensis</name>
    <name type="common">Japanese scallop</name>
    <name type="synonym">Patinopecten yessoensis</name>
    <dbReference type="NCBI Taxonomy" id="6573"/>
    <lineage>
        <taxon>Eukaryota</taxon>
        <taxon>Metazoa</taxon>
        <taxon>Spiralia</taxon>
        <taxon>Lophotrochozoa</taxon>
        <taxon>Mollusca</taxon>
        <taxon>Bivalvia</taxon>
        <taxon>Autobranchia</taxon>
        <taxon>Pteriomorphia</taxon>
        <taxon>Pectinida</taxon>
        <taxon>Pectinoidea</taxon>
        <taxon>Pectinidae</taxon>
        <taxon>Mizuhopecten</taxon>
    </lineage>
</organism>
<evidence type="ECO:0000313" key="3">
    <source>
        <dbReference type="Proteomes" id="UP000242188"/>
    </source>
</evidence>
<dbReference type="PANTHER" id="PTHR46759:SF2">
    <property type="match status" value="1"/>
</dbReference>
<feature type="region of interest" description="Disordered" evidence="1">
    <location>
        <begin position="831"/>
        <end position="862"/>
    </location>
</feature>
<feature type="compositionally biased region" description="Basic and acidic residues" evidence="1">
    <location>
        <begin position="699"/>
        <end position="717"/>
    </location>
</feature>
<feature type="region of interest" description="Disordered" evidence="1">
    <location>
        <begin position="1001"/>
        <end position="1025"/>
    </location>
</feature>
<reference evidence="2 3" key="1">
    <citation type="journal article" date="2017" name="Nat. Ecol. Evol.">
        <title>Scallop genome provides insights into evolution of bilaterian karyotype and development.</title>
        <authorList>
            <person name="Wang S."/>
            <person name="Zhang J."/>
            <person name="Jiao W."/>
            <person name="Li J."/>
            <person name="Xun X."/>
            <person name="Sun Y."/>
            <person name="Guo X."/>
            <person name="Huan P."/>
            <person name="Dong B."/>
            <person name="Zhang L."/>
            <person name="Hu X."/>
            <person name="Sun X."/>
            <person name="Wang J."/>
            <person name="Zhao C."/>
            <person name="Wang Y."/>
            <person name="Wang D."/>
            <person name="Huang X."/>
            <person name="Wang R."/>
            <person name="Lv J."/>
            <person name="Li Y."/>
            <person name="Zhang Z."/>
            <person name="Liu B."/>
            <person name="Lu W."/>
            <person name="Hui Y."/>
            <person name="Liang J."/>
            <person name="Zhou Z."/>
            <person name="Hou R."/>
            <person name="Li X."/>
            <person name="Liu Y."/>
            <person name="Li H."/>
            <person name="Ning X."/>
            <person name="Lin Y."/>
            <person name="Zhao L."/>
            <person name="Xing Q."/>
            <person name="Dou J."/>
            <person name="Li Y."/>
            <person name="Mao J."/>
            <person name="Guo H."/>
            <person name="Dou H."/>
            <person name="Li T."/>
            <person name="Mu C."/>
            <person name="Jiang W."/>
            <person name="Fu Q."/>
            <person name="Fu X."/>
            <person name="Miao Y."/>
            <person name="Liu J."/>
            <person name="Yu Q."/>
            <person name="Li R."/>
            <person name="Liao H."/>
            <person name="Li X."/>
            <person name="Kong Y."/>
            <person name="Jiang Z."/>
            <person name="Chourrout D."/>
            <person name="Li R."/>
            <person name="Bao Z."/>
        </authorList>
    </citation>
    <scope>NUCLEOTIDE SEQUENCE [LARGE SCALE GENOMIC DNA]</scope>
    <source>
        <strain evidence="2 3">PY_sf001</strain>
    </source>
</reference>
<feature type="compositionally biased region" description="Low complexity" evidence="1">
    <location>
        <begin position="764"/>
        <end position="776"/>
    </location>
</feature>
<dbReference type="PANTHER" id="PTHR46759">
    <property type="entry name" value="LEUCINE-RICH REPEAT-CONTAINING PROTEIN 72"/>
    <property type="match status" value="1"/>
</dbReference>
<feature type="compositionally biased region" description="Basic and acidic residues" evidence="1">
    <location>
        <begin position="490"/>
        <end position="500"/>
    </location>
</feature>
<feature type="region of interest" description="Disordered" evidence="1">
    <location>
        <begin position="1061"/>
        <end position="1099"/>
    </location>
</feature>
<dbReference type="AlphaFoldDB" id="A0A210PGF5"/>
<dbReference type="InterPro" id="IPR032675">
    <property type="entry name" value="LRR_dom_sf"/>
</dbReference>
<evidence type="ECO:0000256" key="1">
    <source>
        <dbReference type="SAM" id="MobiDB-lite"/>
    </source>
</evidence>
<dbReference type="SUPFAM" id="SSF52058">
    <property type="entry name" value="L domain-like"/>
    <property type="match status" value="1"/>
</dbReference>
<feature type="compositionally biased region" description="Polar residues" evidence="1">
    <location>
        <begin position="631"/>
        <end position="641"/>
    </location>
</feature>
<accession>A0A210PGF5</accession>
<dbReference type="InterPro" id="IPR001611">
    <property type="entry name" value="Leu-rich_rpt"/>
</dbReference>
<dbReference type="Proteomes" id="UP000242188">
    <property type="component" value="Unassembled WGS sequence"/>
</dbReference>
<protein>
    <submittedName>
        <fullName evidence="2">Protein tilB-like</fullName>
    </submittedName>
</protein>
<evidence type="ECO:0000313" key="2">
    <source>
        <dbReference type="EMBL" id="OWF35565.1"/>
    </source>
</evidence>
<dbReference type="STRING" id="6573.A0A210PGF5"/>
<dbReference type="OrthoDB" id="5954088at2759"/>
<feature type="region of interest" description="Disordered" evidence="1">
    <location>
        <begin position="490"/>
        <end position="512"/>
    </location>
</feature>
<feature type="compositionally biased region" description="Basic and acidic residues" evidence="1">
    <location>
        <begin position="728"/>
        <end position="737"/>
    </location>
</feature>
<gene>
    <name evidence="2" type="ORF">KP79_PYT08388</name>
</gene>
<feature type="region of interest" description="Disordered" evidence="1">
    <location>
        <begin position="699"/>
        <end position="741"/>
    </location>
</feature>
<sequence length="1196" mass="133604">MRINAQLLRSKAKGPLQATEYLDLSNLEIVAIEKFSTCPKLHSLILRGNDIFEVANLEHCTQLWRLDLGNNCIKSLDGLSRFVALGTLNLANNALTWHELGKIRHVHVLNLSLHGNPQLEKDPYYRIHVIDCLPHVWMLDGRLVTSAERLQVKHFFQDSALTEHPIRHKLAKEWFVPSNLKKIEVNGVFGEKATHVMRRFPTNGAHNIETDRRRLKYVAYNIQEDLVIDKKYTNREYQVLKYRQAFLEDLLEIRPTDLERCNMLLLLLVTSLEFVLPTHLVKETLDTAKLSKLGKVYTMDLFLLPRDVRCHVVCVLLAAVKIDKDDREDGGLYDKLYLCLFYTISELMKLSQSTSTKQTAIKSKLNTLYSDYKCLLASEVIQLLCIVPAFFEYISKDIGVMNLIMTGTGDTLIAEKIARVSSVVEDKGGELKRLYEDQAELLLQKVQEQCLNLSNRTQKIPSSDEVINSMKALPMKRPLSALELADFHSKGVTSPHKDAPRIMSARRPSDRGRKRFPRLGDILLLGPQTLGKIVSLPQPFVALVSMDSVPVANGAMESKLKHSDDHYTYINMDHLGWDLDLGVWKPKGAIGDSLLKEFLANHKFPNRLTMHNVEDLQKDLERKANMDDNTIRPNSPNWNTPTPGPGQEAPLLYSPRHPPTTPEKGPRPKEVQETPRPVSSLLKEKLDLKLDLSRRVLSTRDTDFPRHGGVDQQRDGEPVAMDQTEEGQSGRDGEGQPRTRRPVHIDVTLATGAMPVQETAQQVPQTPAQDQSQAPSQAPPHAPVVSETATPSQPSSNTAPSVVTAVGGVTGIPGVHDCIQCAMEAAALAKGEKRPVGHTHPVQGTGENKENHMTNGHHNGHHHVMVERPHTSAGHHIELQLSIPGDTSLDTSHSSDTSRTTPTGHRSNARHHPSPRFGPFAGKKVATARARPFSAVDAYRYIVAHPIRPSENAYNSSYQQQRTEAWKQSVQARAQQNKEANEETIPPPVITVQMAVVQPDNEDTVGNWSPPPARPSSPAMKNKTVSRPGSAVLNLSTGNHWLAGGRDVYWENAKRRPMSGHVPGWKEGLPDNMQRPRSAVASRTWSRRSKTPTPVTPSSLMYESVMQGYQNPWSLPELTDLSDYPSPTHQYSQPRALGTPTHGTDFYNPPAPDTVYRTPPSSPRSRSPKVIYSGMHCIFESPENDIDASTDTQIYT</sequence>
<comment type="caution">
    <text evidence="2">The sequence shown here is derived from an EMBL/GenBank/DDBJ whole genome shotgun (WGS) entry which is preliminary data.</text>
</comment>
<feature type="region of interest" description="Disordered" evidence="1">
    <location>
        <begin position="884"/>
        <end position="920"/>
    </location>
</feature>
<keyword evidence="3" id="KW-1185">Reference proteome</keyword>
<feature type="region of interest" description="Disordered" evidence="1">
    <location>
        <begin position="1118"/>
        <end position="1169"/>
    </location>
</feature>
<dbReference type="InterPro" id="IPR042655">
    <property type="entry name" value="LRC72"/>
</dbReference>
<feature type="compositionally biased region" description="Low complexity" evidence="1">
    <location>
        <begin position="886"/>
        <end position="903"/>
    </location>
</feature>
<dbReference type="EMBL" id="NEDP02076721">
    <property type="protein sequence ID" value="OWF35565.1"/>
    <property type="molecule type" value="Genomic_DNA"/>
</dbReference>
<feature type="region of interest" description="Disordered" evidence="1">
    <location>
        <begin position="626"/>
        <end position="682"/>
    </location>
</feature>
<feature type="compositionally biased region" description="Polar residues" evidence="1">
    <location>
        <begin position="787"/>
        <end position="801"/>
    </location>
</feature>
<feature type="region of interest" description="Disordered" evidence="1">
    <location>
        <begin position="758"/>
        <end position="801"/>
    </location>
</feature>
<proteinExistence type="predicted"/>
<feature type="compositionally biased region" description="Basic and acidic residues" evidence="1">
    <location>
        <begin position="664"/>
        <end position="673"/>
    </location>
</feature>
<name>A0A210PGF5_MIZYE</name>
<dbReference type="PROSITE" id="PS51450">
    <property type="entry name" value="LRR"/>
    <property type="match status" value="2"/>
</dbReference>
<dbReference type="Gene3D" id="3.80.10.10">
    <property type="entry name" value="Ribonuclease Inhibitor"/>
    <property type="match status" value="1"/>
</dbReference>